<gene>
    <name evidence="2" type="ORF">FYJ83_07880</name>
</gene>
<name>A0A6N7XXT5_9FIRM</name>
<dbReference type="Proteomes" id="UP000469523">
    <property type="component" value="Unassembled WGS sequence"/>
</dbReference>
<keyword evidence="3" id="KW-1185">Reference proteome</keyword>
<dbReference type="AlphaFoldDB" id="A0A6N7XXT5"/>
<evidence type="ECO:0000313" key="3">
    <source>
        <dbReference type="Proteomes" id="UP000469523"/>
    </source>
</evidence>
<dbReference type="RefSeq" id="WP_154439798.1">
    <property type="nucleotide sequence ID" value="NZ_VUNQ01000014.1"/>
</dbReference>
<protein>
    <recommendedName>
        <fullName evidence="1">DUF5659 domain-containing protein</fullName>
    </recommendedName>
</protein>
<reference evidence="2 3" key="1">
    <citation type="submission" date="2019-09" db="EMBL/GenBank/DDBJ databases">
        <title>In-depth cultivation of the pig gut microbiome towards novel bacterial diversity and tailored functional studies.</title>
        <authorList>
            <person name="Wylensek D."/>
            <person name="Hitch T.C.A."/>
            <person name="Clavel T."/>
        </authorList>
    </citation>
    <scope>NUCLEOTIDE SEQUENCE [LARGE SCALE GENOMIC DNA]</scope>
    <source>
        <strain evidence="2 3">WCA3-693-APC-4?</strain>
    </source>
</reference>
<dbReference type="EMBL" id="VUNQ01000014">
    <property type="protein sequence ID" value="MSU01384.1"/>
    <property type="molecule type" value="Genomic_DNA"/>
</dbReference>
<feature type="domain" description="DUF5659" evidence="1">
    <location>
        <begin position="12"/>
        <end position="61"/>
    </location>
</feature>
<dbReference type="InterPro" id="IPR043718">
    <property type="entry name" value="DUF5659"/>
</dbReference>
<sequence length="63" mass="7581">MYRENRNRQSFYVIRGIGMVNYLVRQGFDLIKVEDDKDKPEFKVFLFNNTPELREAMGGYKSR</sequence>
<evidence type="ECO:0000259" key="1">
    <source>
        <dbReference type="Pfam" id="PF18903"/>
    </source>
</evidence>
<evidence type="ECO:0000313" key="2">
    <source>
        <dbReference type="EMBL" id="MSU01384.1"/>
    </source>
</evidence>
<proteinExistence type="predicted"/>
<organism evidence="2 3">
    <name type="scientific">Tissierella pigra</name>
    <dbReference type="NCBI Taxonomy" id="2607614"/>
    <lineage>
        <taxon>Bacteria</taxon>
        <taxon>Bacillati</taxon>
        <taxon>Bacillota</taxon>
        <taxon>Tissierellia</taxon>
        <taxon>Tissierellales</taxon>
        <taxon>Tissierellaceae</taxon>
        <taxon>Tissierella</taxon>
    </lineage>
</organism>
<dbReference type="Pfam" id="PF18903">
    <property type="entry name" value="DUF5659"/>
    <property type="match status" value="1"/>
</dbReference>
<accession>A0A6N7XXT5</accession>
<comment type="caution">
    <text evidence="2">The sequence shown here is derived from an EMBL/GenBank/DDBJ whole genome shotgun (WGS) entry which is preliminary data.</text>
</comment>